<feature type="transmembrane region" description="Helical" evidence="9">
    <location>
        <begin position="612"/>
        <end position="629"/>
    </location>
</feature>
<proteinExistence type="inferred from homology"/>
<dbReference type="OrthoDB" id="165352at2759"/>
<keyword evidence="7 9" id="KW-0472">Membrane</keyword>
<dbReference type="GO" id="GO:0000287">
    <property type="term" value="F:magnesium ion binding"/>
    <property type="evidence" value="ECO:0007669"/>
    <property type="project" value="TreeGrafter"/>
</dbReference>
<comment type="similarity">
    <text evidence="2">Belongs to the CorA metal ion transporter (MIT) (TC 1.A.35) family.</text>
</comment>
<dbReference type="InterPro" id="IPR045861">
    <property type="entry name" value="CorA_cytoplasmic_dom"/>
</dbReference>
<feature type="compositionally biased region" description="Basic residues" evidence="8">
    <location>
        <begin position="125"/>
        <end position="147"/>
    </location>
</feature>
<dbReference type="GO" id="GO:0015087">
    <property type="term" value="F:cobalt ion transmembrane transporter activity"/>
    <property type="evidence" value="ECO:0007669"/>
    <property type="project" value="TreeGrafter"/>
</dbReference>
<feature type="region of interest" description="Disordered" evidence="8">
    <location>
        <begin position="310"/>
        <end position="333"/>
    </location>
</feature>
<dbReference type="SUPFAM" id="SSF144083">
    <property type="entry name" value="Magnesium transport protein CorA, transmembrane region"/>
    <property type="match status" value="1"/>
</dbReference>
<dbReference type="InterPro" id="IPR002523">
    <property type="entry name" value="MgTranspt_CorA/ZnTranspt_ZntB"/>
</dbReference>
<evidence type="ECO:0000256" key="1">
    <source>
        <dbReference type="ARBA" id="ARBA00004651"/>
    </source>
</evidence>
<dbReference type="EMBL" id="SELW01000331">
    <property type="protein sequence ID" value="TID29160.1"/>
    <property type="molecule type" value="Genomic_DNA"/>
</dbReference>
<evidence type="ECO:0000256" key="8">
    <source>
        <dbReference type="SAM" id="MobiDB-lite"/>
    </source>
</evidence>
<feature type="compositionally biased region" description="Acidic residues" evidence="8">
    <location>
        <begin position="37"/>
        <end position="47"/>
    </location>
</feature>
<feature type="transmembrane region" description="Helical" evidence="9">
    <location>
        <begin position="580"/>
        <end position="600"/>
    </location>
</feature>
<name>A0A4T0X224_9ASCO</name>
<organism evidence="10 11">
    <name type="scientific">Pichia inconspicua</name>
    <dbReference type="NCBI Taxonomy" id="52247"/>
    <lineage>
        <taxon>Eukaryota</taxon>
        <taxon>Fungi</taxon>
        <taxon>Dikarya</taxon>
        <taxon>Ascomycota</taxon>
        <taxon>Saccharomycotina</taxon>
        <taxon>Pichiomycetes</taxon>
        <taxon>Pichiales</taxon>
        <taxon>Pichiaceae</taxon>
        <taxon>Pichia</taxon>
    </lineage>
</organism>
<comment type="caution">
    <text evidence="10">The sequence shown here is derived from an EMBL/GenBank/DDBJ whole genome shotgun (WGS) entry which is preliminary data.</text>
</comment>
<feature type="region of interest" description="Disordered" evidence="8">
    <location>
        <begin position="1"/>
        <end position="149"/>
    </location>
</feature>
<sequence length="699" mass="79555">MRTKVYDSTDPHNQELPWSVLNAGDSSDVLDDSTSWENEDAEADADDAYSGSDVGEGEGEGGGDVDDDSLHDVQGMQQQGKSNLPHDAESAEFNWPVETESSRRGKKGRRKKEKGRLNEKEAIGKGKRRGKKKGKSKGRKYSSKGKKDRTMWESGIDVATTNVFLNSPGSVIMITDYSKDRFRIAHYDLYSENDSTRHGNEDNGGMNSLEKYLSEVEQSKKIVENAVNQRPDWSNVRWINVNGLSWEAISIIGRKYQLHPLSVEDLIDIPQRTKVDIYSNHLFLIIPLLRLFNIDDDYAALDVDTVMEGNDVDDGDGGDEAHNSSSSSGDIDKYRGVDEVEEKAHRLHEILVKRAATNRRMTDLAFIQQKNRNRLGKEELQMSIIDKMRPLISKRLAVGVEQASIYITSEGTVISFFERSAKEVERAILGRITTMGSQLRETNNATLLFHSIIDTIVDMMYPVMTAYTDIFNEKEVEVLTSRVPDFQHTQQLHVMLNELGMLKNVMSPISSIVLQLKDLAVDERDEFIDKSSKLYLSDINDHLLCFIDEINSMSAMISNLIDLIFNTLSVDTNSSMQQLSLVNVLFLPLTFWAGFFGMNFTHFPSLKWGDAFFWELSIPFTAIMMVLIMHRSVWIICKRIWRWWLTNSRRLFSTKSGRRKRRGSVVSEFGKSICHTGVTGFRSSVRRFRHKSQEPEHIV</sequence>
<evidence type="ECO:0000256" key="4">
    <source>
        <dbReference type="ARBA" id="ARBA00022475"/>
    </source>
</evidence>
<evidence type="ECO:0008006" key="12">
    <source>
        <dbReference type="Google" id="ProtNLM"/>
    </source>
</evidence>
<gene>
    <name evidence="10" type="ORF">CANINC_002117</name>
</gene>
<evidence type="ECO:0000313" key="10">
    <source>
        <dbReference type="EMBL" id="TID29160.1"/>
    </source>
</evidence>
<feature type="compositionally biased region" description="Basic and acidic residues" evidence="8">
    <location>
        <begin position="115"/>
        <end position="124"/>
    </location>
</feature>
<dbReference type="GO" id="GO:0050897">
    <property type="term" value="F:cobalt ion binding"/>
    <property type="evidence" value="ECO:0007669"/>
    <property type="project" value="TreeGrafter"/>
</dbReference>
<dbReference type="Pfam" id="PF01544">
    <property type="entry name" value="CorA"/>
    <property type="match status" value="1"/>
</dbReference>
<dbReference type="SUPFAM" id="SSF143865">
    <property type="entry name" value="CorA soluble domain-like"/>
    <property type="match status" value="1"/>
</dbReference>
<keyword evidence="4" id="KW-1003">Cell membrane</keyword>
<keyword evidence="5 9" id="KW-0812">Transmembrane</keyword>
<dbReference type="InterPro" id="IPR045863">
    <property type="entry name" value="CorA_TM1_TM2"/>
</dbReference>
<dbReference type="Gene3D" id="3.30.460.20">
    <property type="entry name" value="CorA soluble domain-like"/>
    <property type="match status" value="1"/>
</dbReference>
<dbReference type="PANTHER" id="PTHR46494:SF1">
    <property type="entry name" value="CORA FAMILY METAL ION TRANSPORTER (EUROFUNG)"/>
    <property type="match status" value="1"/>
</dbReference>
<comment type="subcellular location">
    <subcellularLocation>
        <location evidence="1">Cell membrane</location>
        <topology evidence="1">Multi-pass membrane protein</topology>
    </subcellularLocation>
</comment>
<evidence type="ECO:0000256" key="3">
    <source>
        <dbReference type="ARBA" id="ARBA00022448"/>
    </source>
</evidence>
<protein>
    <recommendedName>
        <fullName evidence="12">Magnesium transport protein CorA</fullName>
    </recommendedName>
</protein>
<evidence type="ECO:0000256" key="6">
    <source>
        <dbReference type="ARBA" id="ARBA00022989"/>
    </source>
</evidence>
<dbReference type="Proteomes" id="UP000307173">
    <property type="component" value="Unassembled WGS sequence"/>
</dbReference>
<dbReference type="GO" id="GO:0015095">
    <property type="term" value="F:magnesium ion transmembrane transporter activity"/>
    <property type="evidence" value="ECO:0007669"/>
    <property type="project" value="TreeGrafter"/>
</dbReference>
<dbReference type="PANTHER" id="PTHR46494">
    <property type="entry name" value="CORA FAMILY METAL ION TRANSPORTER (EUROFUNG)"/>
    <property type="match status" value="1"/>
</dbReference>
<dbReference type="AlphaFoldDB" id="A0A4T0X224"/>
<feature type="compositionally biased region" description="Acidic residues" evidence="8">
    <location>
        <begin position="55"/>
        <end position="69"/>
    </location>
</feature>
<evidence type="ECO:0000256" key="9">
    <source>
        <dbReference type="SAM" id="Phobius"/>
    </source>
</evidence>
<evidence type="ECO:0000256" key="2">
    <source>
        <dbReference type="ARBA" id="ARBA00009765"/>
    </source>
</evidence>
<evidence type="ECO:0000256" key="5">
    <source>
        <dbReference type="ARBA" id="ARBA00022692"/>
    </source>
</evidence>
<evidence type="ECO:0000313" key="11">
    <source>
        <dbReference type="Proteomes" id="UP000307173"/>
    </source>
</evidence>
<accession>A0A4T0X224</accession>
<dbReference type="STRING" id="52247.A0A4T0X224"/>
<dbReference type="Gene3D" id="1.20.58.340">
    <property type="entry name" value="Magnesium transport protein CorA, transmembrane region"/>
    <property type="match status" value="2"/>
</dbReference>
<feature type="compositionally biased region" description="Basic residues" evidence="8">
    <location>
        <begin position="104"/>
        <end position="114"/>
    </location>
</feature>
<keyword evidence="3" id="KW-0813">Transport</keyword>
<dbReference type="GO" id="GO:0005886">
    <property type="term" value="C:plasma membrane"/>
    <property type="evidence" value="ECO:0007669"/>
    <property type="project" value="UniProtKB-SubCell"/>
</dbReference>
<keyword evidence="6 9" id="KW-1133">Transmembrane helix</keyword>
<keyword evidence="11" id="KW-1185">Reference proteome</keyword>
<evidence type="ECO:0000256" key="7">
    <source>
        <dbReference type="ARBA" id="ARBA00023136"/>
    </source>
</evidence>
<reference evidence="10 11" key="1">
    <citation type="journal article" date="2019" name="Front. Genet.">
        <title>Whole-Genome Sequencing of the Opportunistic Yeast Pathogen Candida inconspicua Uncovers Its Hybrid Origin.</title>
        <authorList>
            <person name="Mixao V."/>
            <person name="Hansen A.P."/>
            <person name="Saus E."/>
            <person name="Boekhout T."/>
            <person name="Lass-Florl C."/>
            <person name="Gabaldon T."/>
        </authorList>
    </citation>
    <scope>NUCLEOTIDE SEQUENCE [LARGE SCALE GENOMIC DNA]</scope>
    <source>
        <strain evidence="10 11">CBS 180</strain>
    </source>
</reference>
<feature type="compositionally biased region" description="Basic and acidic residues" evidence="8">
    <location>
        <begin position="1"/>
        <end position="13"/>
    </location>
</feature>